<comment type="similarity">
    <text evidence="3">Belongs to the CTU2/NCS2 family.</text>
</comment>
<comment type="caution">
    <text evidence="6">The sequence shown here is derived from an EMBL/GenBank/DDBJ whole genome shotgun (WGS) entry which is preliminary data.</text>
</comment>
<evidence type="ECO:0000313" key="6">
    <source>
        <dbReference type="EMBL" id="KAJ6220503.1"/>
    </source>
</evidence>
<feature type="domain" description="Coiled-coil" evidence="5">
    <location>
        <begin position="22"/>
        <end position="149"/>
    </location>
</feature>
<dbReference type="PANTHER" id="PTHR20882:SF14">
    <property type="entry name" value="CYTOPLASMIC TRNA 2-THIOLATION PROTEIN 2"/>
    <property type="match status" value="1"/>
</dbReference>
<feature type="compositionally biased region" description="Basic and acidic residues" evidence="4">
    <location>
        <begin position="426"/>
        <end position="435"/>
    </location>
</feature>
<dbReference type="HAMAP" id="MF_03054">
    <property type="entry name" value="CTU2"/>
    <property type="match status" value="1"/>
</dbReference>
<accession>A0A9Q0M5W7</accession>
<reference evidence="6" key="1">
    <citation type="submission" date="2022-12" db="EMBL/GenBank/DDBJ databases">
        <title>Genome assemblies of Blomia tropicalis.</title>
        <authorList>
            <person name="Cui Y."/>
        </authorList>
    </citation>
    <scope>NUCLEOTIDE SEQUENCE</scope>
    <source>
        <tissue evidence="6">Adult mites</tissue>
    </source>
</reference>
<comment type="pathway">
    <text evidence="3">tRNA modification; 5-methoxycarbonylmethyl-2-thiouridine-tRNA biosynthesis.</text>
</comment>
<gene>
    <name evidence="6" type="ORF">RDWZM_006315</name>
</gene>
<dbReference type="Proteomes" id="UP001142055">
    <property type="component" value="Chromosome 2"/>
</dbReference>
<dbReference type="GO" id="GO:0016783">
    <property type="term" value="F:sulfurtransferase activity"/>
    <property type="evidence" value="ECO:0007669"/>
    <property type="project" value="TreeGrafter"/>
</dbReference>
<feature type="compositionally biased region" description="Polar residues" evidence="4">
    <location>
        <begin position="394"/>
        <end position="412"/>
    </location>
</feature>
<dbReference type="Pfam" id="PF15295">
    <property type="entry name" value="CCDC50_N"/>
    <property type="match status" value="1"/>
</dbReference>
<keyword evidence="2 3" id="KW-0819">tRNA processing</keyword>
<dbReference type="GO" id="GO:0016779">
    <property type="term" value="F:nucleotidyltransferase activity"/>
    <property type="evidence" value="ECO:0007669"/>
    <property type="project" value="UniProtKB-UniRule"/>
</dbReference>
<dbReference type="CDD" id="cd22249">
    <property type="entry name" value="UDM1_RNF168_RNF169-like"/>
    <property type="match status" value="1"/>
</dbReference>
<dbReference type="EMBL" id="JAPWDV010000002">
    <property type="protein sequence ID" value="KAJ6220503.1"/>
    <property type="molecule type" value="Genomic_DNA"/>
</dbReference>
<feature type="region of interest" description="Disordered" evidence="4">
    <location>
        <begin position="122"/>
        <end position="186"/>
    </location>
</feature>
<proteinExistence type="inferred from homology"/>
<dbReference type="AlphaFoldDB" id="A0A9Q0M5W7"/>
<feature type="region of interest" description="Disordered" evidence="4">
    <location>
        <begin position="394"/>
        <end position="502"/>
    </location>
</feature>
<dbReference type="GO" id="GO:0032447">
    <property type="term" value="P:protein urmylation"/>
    <property type="evidence" value="ECO:0007669"/>
    <property type="project" value="UniProtKB-UniRule"/>
</dbReference>
<name>A0A9Q0M5W7_BLOTA</name>
<feature type="compositionally biased region" description="Low complexity" evidence="4">
    <location>
        <begin position="452"/>
        <end position="468"/>
    </location>
</feature>
<dbReference type="InterPro" id="IPR014729">
    <property type="entry name" value="Rossmann-like_a/b/a_fold"/>
</dbReference>
<keyword evidence="7" id="KW-1185">Reference proteome</keyword>
<dbReference type="SUPFAM" id="SSF52402">
    <property type="entry name" value="Adenine nucleotide alpha hydrolases-like"/>
    <property type="match status" value="1"/>
</dbReference>
<evidence type="ECO:0000256" key="3">
    <source>
        <dbReference type="HAMAP-Rule" id="MF_03054"/>
    </source>
</evidence>
<dbReference type="InterPro" id="IPR029311">
    <property type="entry name" value="CCDC50_N"/>
</dbReference>
<feature type="compositionally biased region" description="Polar residues" evidence="4">
    <location>
        <begin position="285"/>
        <end position="301"/>
    </location>
</feature>
<comment type="subcellular location">
    <subcellularLocation>
        <location evidence="3">Cytoplasm</location>
    </subcellularLocation>
</comment>
<protein>
    <recommendedName>
        <fullName evidence="3">Cytoplasmic tRNA 2-thiolation protein 2</fullName>
    </recommendedName>
</protein>
<feature type="region of interest" description="Disordered" evidence="4">
    <location>
        <begin position="279"/>
        <end position="301"/>
    </location>
</feature>
<evidence type="ECO:0000313" key="7">
    <source>
        <dbReference type="Proteomes" id="UP001142055"/>
    </source>
</evidence>
<sequence>MADCQISPMTDKCGPSQTSSKDLSTIPEGRVGQVCKEWLIREDGNLAYRLQNEEITQHYDGNRSKNRIVREDLPLAKHLQQSEMREARERSTYERYATNNKVDNDEKIAQQIQRRLWIEEERARRSAEEADERLAQKLAQKDRARQQRKRLEKEKQQVERLSAQIGADYRIDTPSISSNSPPWNDPIPSPPTYHRILTEDEQELDLSEFCMPPPPGLTPEELKYFLEEQDAEIARLLQQQELKRNKNPVKEKLAVIEAQDYELARMLQKMEKDRVRRIKDKLRAKQTNNNRTDDANSSNLDLVSGQFDSGSYFQRTSTPISPQNSLDGDRTENAIDENEYDIPENHLNEDADGDSITYEEPYQVLSQAHIDQHPLRHSFHNIAIDLDPTYQRRLQSNTPQSTTSRNSNNLVESSVDEDELPNGPRCAHDSLEKLYQRSNSRPDIVTPSAITSTTSSRSSRSSSSSGRSGENRNQRSSSRLPSVVDVVQDDYAPPLPPRDVSLLNRNRMESNDEVIPSATLATSNQSYLPPHHPQHPNRLVTLEPLFSNYSTSSIPLSHYMTANSQLPVQGQRRGFSIEKPSKKVKHKSQDGCRTHVVQQSVHRRKQLWNPRGVHGIGLKPNSTIMCDRNDTPGDDIIGNQVYQRFKKQLVDCDYKTKCRKCSINDGYVLLQKKDIYCGPCLVEYCKHKFRATLGKSKLLTPGEMVLVGLSGGTSSIALVDLIKIGLAEDIHRRLRLVPALLHIDESILNDSSQGIRREIFDFMMESGFDCYFTSLDRSINHISNQIYIHIEANDEKETNDSKYDRVQTFLLKNPLKTTFIESLKRLNSSSSKYDFISRLKNLIMVKIASLAGFRRVATATTATELSCKMMTDISMGRGIELQAEMSFCDDRYSDVTIIRPMREFLQKDLAFYLRFRKLHLLVLKTSLETNMAIKSSINRLTENFLNTLAEEFPSTIYTVFKTGNKITSTKGSVDCNARCQFCWSKIDINQIEDDNIYTAYDALRLTSKLSCGIDQNNAETKTRDSSGSFCYGCNRISSEMGTNHFEHIYFATI</sequence>
<evidence type="ECO:0000256" key="4">
    <source>
        <dbReference type="SAM" id="MobiDB-lite"/>
    </source>
</evidence>
<dbReference type="Pfam" id="PF10288">
    <property type="entry name" value="CTU2"/>
    <property type="match status" value="1"/>
</dbReference>
<comment type="function">
    <text evidence="3">Plays a central role in 2-thiolation of mcm(5)S(2)U at tRNA wobble positions of tRNA(Lys), tRNA(Glu) and tRNA(Gln). May act by forming a heterodimer with NCS6/CTU1 that ligates sulfur from thiocarboxylated URM1 onto the uridine of tRNAs at wobble position.</text>
</comment>
<dbReference type="Gene3D" id="3.40.50.620">
    <property type="entry name" value="HUPs"/>
    <property type="match status" value="1"/>
</dbReference>
<evidence type="ECO:0000256" key="1">
    <source>
        <dbReference type="ARBA" id="ARBA00022490"/>
    </source>
</evidence>
<dbReference type="GO" id="GO:0000049">
    <property type="term" value="F:tRNA binding"/>
    <property type="evidence" value="ECO:0007669"/>
    <property type="project" value="InterPro"/>
</dbReference>
<dbReference type="PANTHER" id="PTHR20882">
    <property type="entry name" value="CYTOPLASMIC TRNA 2-THIOLATION PROTEIN 2"/>
    <property type="match status" value="1"/>
</dbReference>
<dbReference type="GO" id="GO:0002143">
    <property type="term" value="P:tRNA wobble position uridine thiolation"/>
    <property type="evidence" value="ECO:0007669"/>
    <property type="project" value="TreeGrafter"/>
</dbReference>
<dbReference type="GO" id="GO:0005829">
    <property type="term" value="C:cytosol"/>
    <property type="evidence" value="ECO:0007669"/>
    <property type="project" value="TreeGrafter"/>
</dbReference>
<feature type="compositionally biased region" description="Basic and acidic residues" evidence="4">
    <location>
        <begin position="122"/>
        <end position="158"/>
    </location>
</feature>
<evidence type="ECO:0000256" key="2">
    <source>
        <dbReference type="ARBA" id="ARBA00022694"/>
    </source>
</evidence>
<dbReference type="InterPro" id="IPR019407">
    <property type="entry name" value="CTU2"/>
</dbReference>
<keyword evidence="1 3" id="KW-0963">Cytoplasm</keyword>
<evidence type="ECO:0000259" key="5">
    <source>
        <dbReference type="Pfam" id="PF15295"/>
    </source>
</evidence>
<feature type="region of interest" description="Disordered" evidence="4">
    <location>
        <begin position="1"/>
        <end position="25"/>
    </location>
</feature>
<organism evidence="6 7">
    <name type="scientific">Blomia tropicalis</name>
    <name type="common">Mite</name>
    <dbReference type="NCBI Taxonomy" id="40697"/>
    <lineage>
        <taxon>Eukaryota</taxon>
        <taxon>Metazoa</taxon>
        <taxon>Ecdysozoa</taxon>
        <taxon>Arthropoda</taxon>
        <taxon>Chelicerata</taxon>
        <taxon>Arachnida</taxon>
        <taxon>Acari</taxon>
        <taxon>Acariformes</taxon>
        <taxon>Sarcoptiformes</taxon>
        <taxon>Astigmata</taxon>
        <taxon>Glycyphagoidea</taxon>
        <taxon>Echimyopodidae</taxon>
        <taxon>Blomia</taxon>
    </lineage>
</organism>